<sequence length="779" mass="89948">MKFGKEFQTQLVPEWQEAYVDYNYLKAVLKDVLRFRQKNAPSPVETTTNGALKRRVSLYRAFSGLTSKYRHSGSPRRNDHRNEDEAILVSSVEGSEGAEEVIYQTMFLMSSDEGGQFELVFFRRLDDEFNKVVNFYKKKVEEVLVEAEELTKQMDALIALRIKVDDPILVGKNMANLVSNGISASLQLISGRRAGLSRMETIQEVEKSKGVSDEHIEHKVKKGRKSEMKRFKPASLEVLDHVKINVEPETPVSTLKGVIMSKAERPFTKNELKKAEDLMTIAFVEFYHKLRLLKSYCFLNQLALSKILKKYDKITSRNASKPYLQMVDNSYLGSSDEVTKLMERVEATFIKHFANGNHSKGMDTLRPKARRERHTITFFLGTCFGFSLALIVAIVVVIHARNVLNSPGRTKYMENIFPLYSLFGYMFLHMLMYSGNIFFWKRYRVNYSFIFGFKHGNELGYREVLLLCSGLSVLTLAGVLSNLDMEMDPSTKSFVAITELVPLGLLAIVILVTFCPFNIIYRSSRFFLIKCAFHCVFAPLYKVTLPDFFLADQLTSQVQAFRSLEFYVCYYVWGDFTTRSNQCNKDETFQRIYLVIAIIPYWIRFLQCLRRLFEEKDGMHIFNGLKYLSTIIAVATRTINDFKPGRTQLITAAASSGVATIFNTYWDVVMDWGLLRRNSRNPWLRDKLILPNKGIYFLAMVLNIFLRLAWMQSVLGFREAPFLHRTALTALVASLEIIRRGIWNFFRLENEHLNNVGKYRAFKSVPLPFYYEDDENKGV</sequence>
<proteinExistence type="predicted"/>
<evidence type="ECO:0000313" key="2">
    <source>
        <dbReference type="Proteomes" id="UP001164539"/>
    </source>
</evidence>
<comment type="caution">
    <text evidence="1">The sequence shown here is derived from an EMBL/GenBank/DDBJ whole genome shotgun (WGS) entry which is preliminary data.</text>
</comment>
<evidence type="ECO:0000313" key="1">
    <source>
        <dbReference type="EMBL" id="KAJ4707414.1"/>
    </source>
</evidence>
<name>A0ACC1X8C9_MELAZ</name>
<reference evidence="1 2" key="1">
    <citation type="journal article" date="2023" name="Science">
        <title>Complex scaffold remodeling in plant triterpene biosynthesis.</title>
        <authorList>
            <person name="De La Pena R."/>
            <person name="Hodgson H."/>
            <person name="Liu J.C."/>
            <person name="Stephenson M.J."/>
            <person name="Martin A.C."/>
            <person name="Owen C."/>
            <person name="Harkess A."/>
            <person name="Leebens-Mack J."/>
            <person name="Jimenez L.E."/>
            <person name="Osbourn A."/>
            <person name="Sattely E.S."/>
        </authorList>
    </citation>
    <scope>NUCLEOTIDE SEQUENCE [LARGE SCALE GENOMIC DNA]</scope>
    <source>
        <strain evidence="2">cv. JPN11</strain>
        <tissue evidence="1">Leaf</tissue>
    </source>
</reference>
<gene>
    <name evidence="1" type="ORF">OWV82_020937</name>
</gene>
<organism evidence="1 2">
    <name type="scientific">Melia azedarach</name>
    <name type="common">Chinaberry tree</name>
    <dbReference type="NCBI Taxonomy" id="155640"/>
    <lineage>
        <taxon>Eukaryota</taxon>
        <taxon>Viridiplantae</taxon>
        <taxon>Streptophyta</taxon>
        <taxon>Embryophyta</taxon>
        <taxon>Tracheophyta</taxon>
        <taxon>Spermatophyta</taxon>
        <taxon>Magnoliopsida</taxon>
        <taxon>eudicotyledons</taxon>
        <taxon>Gunneridae</taxon>
        <taxon>Pentapetalae</taxon>
        <taxon>rosids</taxon>
        <taxon>malvids</taxon>
        <taxon>Sapindales</taxon>
        <taxon>Meliaceae</taxon>
        <taxon>Melia</taxon>
    </lineage>
</organism>
<keyword evidence="2" id="KW-1185">Reference proteome</keyword>
<dbReference type="Proteomes" id="UP001164539">
    <property type="component" value="Chromosome 11"/>
</dbReference>
<accession>A0ACC1X8C9</accession>
<protein>
    <submittedName>
        <fullName evidence="1">Phosphate transporter PHO1-like protein</fullName>
    </submittedName>
</protein>
<dbReference type="EMBL" id="CM051404">
    <property type="protein sequence ID" value="KAJ4707414.1"/>
    <property type="molecule type" value="Genomic_DNA"/>
</dbReference>